<accession>A0A6P4D089</accession>
<reference evidence="6" key="2">
    <citation type="submission" date="2025-08" db="UniProtKB">
        <authorList>
            <consortium name="RefSeq"/>
        </authorList>
    </citation>
    <scope>IDENTIFICATION</scope>
    <source>
        <tissue evidence="6">Whole plant</tissue>
    </source>
</reference>
<evidence type="ECO:0000313" key="6">
    <source>
        <dbReference type="RefSeq" id="XP_015960203.1"/>
    </source>
</evidence>
<dbReference type="RefSeq" id="XP_015960203.1">
    <property type="nucleotide sequence ID" value="XM_016104717.1"/>
</dbReference>
<dbReference type="Gene3D" id="3.30.70.330">
    <property type="match status" value="1"/>
</dbReference>
<dbReference type="SUPFAM" id="SSF54928">
    <property type="entry name" value="RNA-binding domain, RBD"/>
    <property type="match status" value="1"/>
</dbReference>
<evidence type="ECO:0000256" key="2">
    <source>
        <dbReference type="PROSITE-ProRule" id="PRU00176"/>
    </source>
</evidence>
<dbReference type="Pfam" id="PF00076">
    <property type="entry name" value="RRM_1"/>
    <property type="match status" value="1"/>
</dbReference>
<feature type="domain" description="RRM" evidence="4">
    <location>
        <begin position="31"/>
        <end position="109"/>
    </location>
</feature>
<feature type="region of interest" description="Disordered" evidence="3">
    <location>
        <begin position="129"/>
        <end position="162"/>
    </location>
</feature>
<evidence type="ECO:0000259" key="4">
    <source>
        <dbReference type="PROSITE" id="PS50102"/>
    </source>
</evidence>
<dbReference type="Proteomes" id="UP000515211">
    <property type="component" value="Chromosome 4"/>
</dbReference>
<dbReference type="PROSITE" id="PS50102">
    <property type="entry name" value="RRM"/>
    <property type="match status" value="1"/>
</dbReference>
<dbReference type="InterPro" id="IPR012677">
    <property type="entry name" value="Nucleotide-bd_a/b_plait_sf"/>
</dbReference>
<keyword evidence="5" id="KW-1185">Reference proteome</keyword>
<dbReference type="OrthoDB" id="1749483at2759"/>
<keyword evidence="1 2" id="KW-0694">RNA-binding</keyword>
<dbReference type="AlphaFoldDB" id="A0A6P4D089"/>
<gene>
    <name evidence="6" type="primary">LOC107484100</name>
</gene>
<protein>
    <submittedName>
        <fullName evidence="6">Uncharacterized protein LOC107484100</fullName>
    </submittedName>
</protein>
<dbReference type="SMART" id="SM00360">
    <property type="entry name" value="RRM"/>
    <property type="match status" value="1"/>
</dbReference>
<dbReference type="CDD" id="cd00590">
    <property type="entry name" value="RRM_SF"/>
    <property type="match status" value="1"/>
</dbReference>
<name>A0A6P4D089_ARADU</name>
<dbReference type="KEGG" id="adu:107484100"/>
<dbReference type="InterPro" id="IPR035979">
    <property type="entry name" value="RBD_domain_sf"/>
</dbReference>
<reference evidence="5" key="1">
    <citation type="journal article" date="2016" name="Nat. Genet.">
        <title>The genome sequences of Arachis duranensis and Arachis ipaensis, the diploid ancestors of cultivated peanut.</title>
        <authorList>
            <person name="Bertioli D.J."/>
            <person name="Cannon S.B."/>
            <person name="Froenicke L."/>
            <person name="Huang G."/>
            <person name="Farmer A.D."/>
            <person name="Cannon E.K."/>
            <person name="Liu X."/>
            <person name="Gao D."/>
            <person name="Clevenger J."/>
            <person name="Dash S."/>
            <person name="Ren L."/>
            <person name="Moretzsohn M.C."/>
            <person name="Shirasawa K."/>
            <person name="Huang W."/>
            <person name="Vidigal B."/>
            <person name="Abernathy B."/>
            <person name="Chu Y."/>
            <person name="Niederhuth C.E."/>
            <person name="Umale P."/>
            <person name="Araujo A.C."/>
            <person name="Kozik A."/>
            <person name="Kim K.D."/>
            <person name="Burow M.D."/>
            <person name="Varshney R.K."/>
            <person name="Wang X."/>
            <person name="Zhang X."/>
            <person name="Barkley N."/>
            <person name="Guimaraes P.M."/>
            <person name="Isobe S."/>
            <person name="Guo B."/>
            <person name="Liao B."/>
            <person name="Stalker H.T."/>
            <person name="Schmitz R.J."/>
            <person name="Scheffler B.E."/>
            <person name="Leal-Bertioli S.C."/>
            <person name="Xun X."/>
            <person name="Jackson S.A."/>
            <person name="Michelmore R."/>
            <person name="Ozias-Akins P."/>
        </authorList>
    </citation>
    <scope>NUCLEOTIDE SEQUENCE [LARGE SCALE GENOMIC DNA]</scope>
    <source>
        <strain evidence="5">cv. V14167</strain>
    </source>
</reference>
<evidence type="ECO:0000256" key="3">
    <source>
        <dbReference type="SAM" id="MobiDB-lite"/>
    </source>
</evidence>
<proteinExistence type="predicted"/>
<organism evidence="5 6">
    <name type="scientific">Arachis duranensis</name>
    <name type="common">Wild peanut</name>
    <dbReference type="NCBI Taxonomy" id="130453"/>
    <lineage>
        <taxon>Eukaryota</taxon>
        <taxon>Viridiplantae</taxon>
        <taxon>Streptophyta</taxon>
        <taxon>Embryophyta</taxon>
        <taxon>Tracheophyta</taxon>
        <taxon>Spermatophyta</taxon>
        <taxon>Magnoliopsida</taxon>
        <taxon>eudicotyledons</taxon>
        <taxon>Gunneridae</taxon>
        <taxon>Pentapetalae</taxon>
        <taxon>rosids</taxon>
        <taxon>fabids</taxon>
        <taxon>Fabales</taxon>
        <taxon>Fabaceae</taxon>
        <taxon>Papilionoideae</taxon>
        <taxon>50 kb inversion clade</taxon>
        <taxon>dalbergioids sensu lato</taxon>
        <taxon>Dalbergieae</taxon>
        <taxon>Pterocarpus clade</taxon>
        <taxon>Arachis</taxon>
    </lineage>
</organism>
<sequence>MGGGTNTQGKHGKDPRVWNKEEYQRLKLDSFFIFVDNLPEDISKKELFNTFKWTGRIIDIYLSRKNKNGHIYLFSFVRYTTKGGALKAIAEMKGMVVRGKRLFVGEAKYRREAGMQIMKDKGVKVVTRHNTGGSQPQTKSGEVAAEKVARQPSKTPAKDQHSNGWIKRLEVPIASENVVWLQRSIVGGTKSAIDLKTLE</sequence>
<evidence type="ECO:0000256" key="1">
    <source>
        <dbReference type="ARBA" id="ARBA00022884"/>
    </source>
</evidence>
<dbReference type="PANTHER" id="PTHR10352">
    <property type="entry name" value="EUKARYOTIC TRANSLATION INITIATION FACTOR 3 SUBUNIT G"/>
    <property type="match status" value="1"/>
</dbReference>
<dbReference type="GO" id="GO:0003723">
    <property type="term" value="F:RNA binding"/>
    <property type="evidence" value="ECO:0007669"/>
    <property type="project" value="UniProtKB-UniRule"/>
</dbReference>
<evidence type="ECO:0000313" key="5">
    <source>
        <dbReference type="Proteomes" id="UP000515211"/>
    </source>
</evidence>
<feature type="compositionally biased region" description="Polar residues" evidence="3">
    <location>
        <begin position="129"/>
        <end position="140"/>
    </location>
</feature>
<dbReference type="InterPro" id="IPR000504">
    <property type="entry name" value="RRM_dom"/>
</dbReference>
<dbReference type="GeneID" id="107484100"/>